<dbReference type="EMBL" id="BPLQ01013371">
    <property type="protein sequence ID" value="GIY71690.1"/>
    <property type="molecule type" value="Genomic_DNA"/>
</dbReference>
<sequence>MEIRVSTVESSCRMWKIQGLAYVTVEYGRLTIYSNLNWMNGNPGLHCRILMSNVENTRISLCDCRIRSIDHLLNLNWMNGNPGLHCRIIMSNVENTRISLCDCRIRSIDHLLQPELDEWKSGSPL</sequence>
<proteinExistence type="predicted"/>
<accession>A0AAV4VP37</accession>
<keyword evidence="2" id="KW-1185">Reference proteome</keyword>
<reference evidence="1 2" key="1">
    <citation type="submission" date="2021-06" db="EMBL/GenBank/DDBJ databases">
        <title>Caerostris darwini draft genome.</title>
        <authorList>
            <person name="Kono N."/>
            <person name="Arakawa K."/>
        </authorList>
    </citation>
    <scope>NUCLEOTIDE SEQUENCE [LARGE SCALE GENOMIC DNA]</scope>
</reference>
<comment type="caution">
    <text evidence="1">The sequence shown here is derived from an EMBL/GenBank/DDBJ whole genome shotgun (WGS) entry which is preliminary data.</text>
</comment>
<evidence type="ECO:0000313" key="2">
    <source>
        <dbReference type="Proteomes" id="UP001054837"/>
    </source>
</evidence>
<organism evidence="1 2">
    <name type="scientific">Caerostris darwini</name>
    <dbReference type="NCBI Taxonomy" id="1538125"/>
    <lineage>
        <taxon>Eukaryota</taxon>
        <taxon>Metazoa</taxon>
        <taxon>Ecdysozoa</taxon>
        <taxon>Arthropoda</taxon>
        <taxon>Chelicerata</taxon>
        <taxon>Arachnida</taxon>
        <taxon>Araneae</taxon>
        <taxon>Araneomorphae</taxon>
        <taxon>Entelegynae</taxon>
        <taxon>Araneoidea</taxon>
        <taxon>Araneidae</taxon>
        <taxon>Caerostris</taxon>
    </lineage>
</organism>
<dbReference type="AlphaFoldDB" id="A0AAV4VP37"/>
<protein>
    <submittedName>
        <fullName evidence="1">Uncharacterized protein</fullName>
    </submittedName>
</protein>
<evidence type="ECO:0000313" key="1">
    <source>
        <dbReference type="EMBL" id="GIY71690.1"/>
    </source>
</evidence>
<gene>
    <name evidence="1" type="ORF">CDAR_259811</name>
</gene>
<name>A0AAV4VP37_9ARAC</name>
<dbReference type="Proteomes" id="UP001054837">
    <property type="component" value="Unassembled WGS sequence"/>
</dbReference>